<dbReference type="PROSITE" id="PS51198">
    <property type="entry name" value="UVRD_HELICASE_ATP_BIND"/>
    <property type="match status" value="1"/>
</dbReference>
<name>A0ABV6B0A9_9DEIO</name>
<evidence type="ECO:0000313" key="12">
    <source>
        <dbReference type="Proteomes" id="UP001589733"/>
    </source>
</evidence>
<keyword evidence="4 9" id="KW-0067">ATP-binding</keyword>
<feature type="binding site" evidence="9">
    <location>
        <begin position="47"/>
        <end position="54"/>
    </location>
    <ligand>
        <name>ATP</name>
        <dbReference type="ChEBI" id="CHEBI:30616"/>
    </ligand>
</feature>
<dbReference type="Proteomes" id="UP001589733">
    <property type="component" value="Unassembled WGS sequence"/>
</dbReference>
<accession>A0ABV6B0A9</accession>
<evidence type="ECO:0000256" key="9">
    <source>
        <dbReference type="PROSITE-ProRule" id="PRU00560"/>
    </source>
</evidence>
<gene>
    <name evidence="11" type="ORF">ACFFLM_14510</name>
</gene>
<evidence type="ECO:0000256" key="1">
    <source>
        <dbReference type="ARBA" id="ARBA00022741"/>
    </source>
</evidence>
<dbReference type="InterPro" id="IPR000212">
    <property type="entry name" value="DNA_helicase_UvrD/REP"/>
</dbReference>
<dbReference type="PANTHER" id="PTHR11070">
    <property type="entry name" value="UVRD / RECB / PCRA DNA HELICASE FAMILY MEMBER"/>
    <property type="match status" value="1"/>
</dbReference>
<evidence type="ECO:0000256" key="7">
    <source>
        <dbReference type="ARBA" id="ARBA00034808"/>
    </source>
</evidence>
<dbReference type="InterPro" id="IPR027417">
    <property type="entry name" value="P-loop_NTPase"/>
</dbReference>
<feature type="domain" description="UvrD-like helicase ATP-binding" evidence="10">
    <location>
        <begin position="26"/>
        <end position="305"/>
    </location>
</feature>
<dbReference type="SUPFAM" id="SSF52540">
    <property type="entry name" value="P-loop containing nucleoside triphosphate hydrolases"/>
    <property type="match status" value="1"/>
</dbReference>
<comment type="catalytic activity">
    <reaction evidence="8">
        <text>ATP + H2O = ADP + phosphate + H(+)</text>
        <dbReference type="Rhea" id="RHEA:13065"/>
        <dbReference type="ChEBI" id="CHEBI:15377"/>
        <dbReference type="ChEBI" id="CHEBI:15378"/>
        <dbReference type="ChEBI" id="CHEBI:30616"/>
        <dbReference type="ChEBI" id="CHEBI:43474"/>
        <dbReference type="ChEBI" id="CHEBI:456216"/>
        <dbReference type="EC" id="5.6.2.4"/>
    </reaction>
</comment>
<dbReference type="RefSeq" id="WP_380011502.1">
    <property type="nucleotide sequence ID" value="NZ_JBHLYR010000045.1"/>
</dbReference>
<keyword evidence="2 9" id="KW-0378">Hydrolase</keyword>
<keyword evidence="12" id="KW-1185">Reference proteome</keyword>
<dbReference type="Pfam" id="PF13361">
    <property type="entry name" value="UvrD_C"/>
    <property type="match status" value="1"/>
</dbReference>
<dbReference type="InterPro" id="IPR014017">
    <property type="entry name" value="DNA_helicase_UvrD-like_C"/>
</dbReference>
<organism evidence="11 12">
    <name type="scientific">Deinococcus oregonensis</name>
    <dbReference type="NCBI Taxonomy" id="1805970"/>
    <lineage>
        <taxon>Bacteria</taxon>
        <taxon>Thermotogati</taxon>
        <taxon>Deinococcota</taxon>
        <taxon>Deinococci</taxon>
        <taxon>Deinococcales</taxon>
        <taxon>Deinococcaceae</taxon>
        <taxon>Deinococcus</taxon>
    </lineage>
</organism>
<dbReference type="EC" id="5.6.2.4" evidence="7"/>
<proteinExistence type="predicted"/>
<evidence type="ECO:0000259" key="10">
    <source>
        <dbReference type="PROSITE" id="PS51198"/>
    </source>
</evidence>
<protein>
    <recommendedName>
        <fullName evidence="7">DNA 3'-5' helicase</fullName>
        <ecNumber evidence="7">5.6.2.4</ecNumber>
    </recommendedName>
</protein>
<evidence type="ECO:0000256" key="2">
    <source>
        <dbReference type="ARBA" id="ARBA00022801"/>
    </source>
</evidence>
<dbReference type="EMBL" id="JBHLYR010000045">
    <property type="protein sequence ID" value="MFB9993182.1"/>
    <property type="molecule type" value="Genomic_DNA"/>
</dbReference>
<evidence type="ECO:0000256" key="6">
    <source>
        <dbReference type="ARBA" id="ARBA00034617"/>
    </source>
</evidence>
<evidence type="ECO:0000256" key="4">
    <source>
        <dbReference type="ARBA" id="ARBA00022840"/>
    </source>
</evidence>
<keyword evidence="5" id="KW-0413">Isomerase</keyword>
<evidence type="ECO:0000256" key="5">
    <source>
        <dbReference type="ARBA" id="ARBA00023235"/>
    </source>
</evidence>
<dbReference type="Pfam" id="PF00580">
    <property type="entry name" value="UvrD-helicase"/>
    <property type="match status" value="1"/>
</dbReference>
<comment type="catalytic activity">
    <reaction evidence="6">
        <text>Couples ATP hydrolysis with the unwinding of duplex DNA by translocating in the 3'-5' direction.</text>
        <dbReference type="EC" id="5.6.2.4"/>
    </reaction>
</comment>
<reference evidence="11 12" key="1">
    <citation type="submission" date="2024-09" db="EMBL/GenBank/DDBJ databases">
        <authorList>
            <person name="Sun Q."/>
            <person name="Mori K."/>
        </authorList>
    </citation>
    <scope>NUCLEOTIDE SEQUENCE [LARGE SCALE GENOMIC DNA]</scope>
    <source>
        <strain evidence="11 12">JCM 13503</strain>
    </source>
</reference>
<evidence type="ECO:0000256" key="8">
    <source>
        <dbReference type="ARBA" id="ARBA00048988"/>
    </source>
</evidence>
<sequence length="767" mass="83932">MTYVTRQGETLRTTNARLRPIPAQFTPQQREFVEAVRSSGRHLVLRATAGSGKTTTLTEAAWHLGAGVKAVYFAYNKHSVTAVGPRLPAGIGASTLHAYGRRVLCGVRGPQLALDNDRSLRLAELVYGSEPVSRRQVRGAARMWDLAREYVLNEDAHEDDLAALAADAEWPENDGVAGLRRVLRAFRHRSLQDWHAGGLPDFTDFLWLPLELGLGRGTLGAALVDEAQDLTPLRQRFVTHLLGLERQRPEPGEDQEPLPRGRLIAVGDPEQAIYTYAGADPRGLWRLAERLGAQELPLSVSFRCPASHVALARNASEFIQASGMAQAGMVEHVAADLAHYGRGDVVLCRLNAPLLRLALLLMTRRISVNIRGRDLATRLETAAQEAFALPADEELIPDRIQALHERRARPLQFRADEGDRAAKKALGELNDLCSCLRLLALRAATLSGELGAGGKATLSGVSGVLRGLYREDADVLLSTVHRAKGLEWERVTLLYPEQMPAPYGDPEEERCVLFVALTRSQRELRLAYGQGAWESGWRLAAPEGWEPQGAESAAAPPLPPPVFSPPPSDALPPAPGLPAALALAALARPPRPFRRPVAPPPSPAALTDHALRVRALQAPATLEDLRPFALYSGQADLPVLVLAARLEALRQDSRAALAEWAGASLVLLRDVQSRSVHLDLPRLVQVERAANRARLAIPLMQPLTPKQVSAVVFEEHFARLRPAHIRRRGERNWQAELEGEAHAFDPRTGELLGTPFAPFAVHLRLER</sequence>
<comment type="caution">
    <text evidence="11">The sequence shown here is derived from an EMBL/GenBank/DDBJ whole genome shotgun (WGS) entry which is preliminary data.</text>
</comment>
<evidence type="ECO:0000256" key="3">
    <source>
        <dbReference type="ARBA" id="ARBA00022806"/>
    </source>
</evidence>
<keyword evidence="1 9" id="KW-0547">Nucleotide-binding</keyword>
<dbReference type="InterPro" id="IPR014016">
    <property type="entry name" value="UvrD-like_ATP-bd"/>
</dbReference>
<keyword evidence="3 9" id="KW-0347">Helicase</keyword>
<evidence type="ECO:0000313" key="11">
    <source>
        <dbReference type="EMBL" id="MFB9993182.1"/>
    </source>
</evidence>
<dbReference type="Gene3D" id="3.40.50.300">
    <property type="entry name" value="P-loop containing nucleotide triphosphate hydrolases"/>
    <property type="match status" value="2"/>
</dbReference>